<evidence type="ECO:0000259" key="2">
    <source>
        <dbReference type="Pfam" id="PF14534"/>
    </source>
</evidence>
<dbReference type="AlphaFoldDB" id="Q01XM7"/>
<dbReference type="KEGG" id="sus:Acid_4629"/>
<feature type="signal peptide" evidence="1">
    <location>
        <begin position="1"/>
        <end position="22"/>
    </location>
</feature>
<keyword evidence="1" id="KW-0732">Signal</keyword>
<organism evidence="3">
    <name type="scientific">Solibacter usitatus (strain Ellin6076)</name>
    <dbReference type="NCBI Taxonomy" id="234267"/>
    <lineage>
        <taxon>Bacteria</taxon>
        <taxon>Pseudomonadati</taxon>
        <taxon>Acidobacteriota</taxon>
        <taxon>Terriglobia</taxon>
        <taxon>Bryobacterales</taxon>
        <taxon>Solibacteraceae</taxon>
        <taxon>Candidatus Solibacter</taxon>
    </lineage>
</organism>
<accession>Q01XM7</accession>
<dbReference type="OrthoDB" id="129727at2"/>
<evidence type="ECO:0000256" key="1">
    <source>
        <dbReference type="SAM" id="SignalP"/>
    </source>
</evidence>
<name>Q01XM7_SOLUE</name>
<feature type="domain" description="DUF4440" evidence="2">
    <location>
        <begin position="32"/>
        <end position="137"/>
    </location>
</feature>
<dbReference type="EMBL" id="CP000473">
    <property type="protein sequence ID" value="ABJ85588.1"/>
    <property type="molecule type" value="Genomic_DNA"/>
</dbReference>
<dbReference type="InterPro" id="IPR032710">
    <property type="entry name" value="NTF2-like_dom_sf"/>
</dbReference>
<dbReference type="HOGENOM" id="CLU_141608_0_0_0"/>
<dbReference type="Pfam" id="PF14534">
    <property type="entry name" value="DUF4440"/>
    <property type="match status" value="1"/>
</dbReference>
<dbReference type="Gene3D" id="3.10.450.50">
    <property type="match status" value="1"/>
</dbReference>
<dbReference type="eggNOG" id="COG4319">
    <property type="taxonomic scope" value="Bacteria"/>
</dbReference>
<proteinExistence type="predicted"/>
<gene>
    <name evidence="3" type="ordered locus">Acid_4629</name>
</gene>
<dbReference type="InterPro" id="IPR027843">
    <property type="entry name" value="DUF4440"/>
</dbReference>
<dbReference type="SUPFAM" id="SSF54427">
    <property type="entry name" value="NTF2-like"/>
    <property type="match status" value="1"/>
</dbReference>
<evidence type="ECO:0000313" key="3">
    <source>
        <dbReference type="EMBL" id="ABJ85588.1"/>
    </source>
</evidence>
<feature type="chain" id="PRO_5004162789" description="DUF4440 domain-containing protein" evidence="1">
    <location>
        <begin position="23"/>
        <end position="154"/>
    </location>
</feature>
<protein>
    <recommendedName>
        <fullName evidence="2">DUF4440 domain-containing protein</fullName>
    </recommendedName>
</protein>
<dbReference type="STRING" id="234267.Acid_4629"/>
<reference evidence="3" key="1">
    <citation type="submission" date="2006-10" db="EMBL/GenBank/DDBJ databases">
        <title>Complete sequence of Solibacter usitatus Ellin6076.</title>
        <authorList>
            <consortium name="US DOE Joint Genome Institute"/>
            <person name="Copeland A."/>
            <person name="Lucas S."/>
            <person name="Lapidus A."/>
            <person name="Barry K."/>
            <person name="Detter J.C."/>
            <person name="Glavina del Rio T."/>
            <person name="Hammon N."/>
            <person name="Israni S."/>
            <person name="Dalin E."/>
            <person name="Tice H."/>
            <person name="Pitluck S."/>
            <person name="Thompson L.S."/>
            <person name="Brettin T."/>
            <person name="Bruce D."/>
            <person name="Han C."/>
            <person name="Tapia R."/>
            <person name="Gilna P."/>
            <person name="Schmutz J."/>
            <person name="Larimer F."/>
            <person name="Land M."/>
            <person name="Hauser L."/>
            <person name="Kyrpides N."/>
            <person name="Mikhailova N."/>
            <person name="Janssen P.H."/>
            <person name="Kuske C.R."/>
            <person name="Richardson P."/>
        </authorList>
    </citation>
    <scope>NUCLEOTIDE SEQUENCE</scope>
    <source>
        <strain evidence="3">Ellin6076</strain>
    </source>
</reference>
<sequence length="154" mass="16552" precursor="true">MKKPLLCLFPAAILAASILAAATPDTQAEKEVRSVMETYRQALMRKDAAALAPLLSDDLTYTHSSNLHQDKAAVLSAQKGKSLVEAMDFNNLKVRLYGNTAIVTCDLDSRSNNGGAVSSTHLHVLHVLVKAPAGWQLVARQATKYPEPAAGEKK</sequence>
<dbReference type="InParanoid" id="Q01XM7"/>